<dbReference type="InterPro" id="IPR012341">
    <property type="entry name" value="6hp_glycosidase-like_sf"/>
</dbReference>
<evidence type="ECO:0000256" key="6">
    <source>
        <dbReference type="ARBA" id="ARBA00023180"/>
    </source>
</evidence>
<evidence type="ECO:0000256" key="7">
    <source>
        <dbReference type="ARBA" id="ARBA00023295"/>
    </source>
</evidence>
<proteinExistence type="inferred from homology"/>
<dbReference type="Proteomes" id="UP001147746">
    <property type="component" value="Unassembled WGS sequence"/>
</dbReference>
<reference evidence="13" key="1">
    <citation type="submission" date="2022-12" db="EMBL/GenBank/DDBJ databases">
        <authorList>
            <person name="Petersen C."/>
        </authorList>
    </citation>
    <scope>NUCLEOTIDE SEQUENCE</scope>
    <source>
        <strain evidence="13">IBT 21472</strain>
    </source>
</reference>
<dbReference type="EC" id="3.2.1.28" evidence="3"/>
<dbReference type="SUPFAM" id="SSF74650">
    <property type="entry name" value="Galactose mutarotase-like"/>
    <property type="match status" value="1"/>
</dbReference>
<evidence type="ECO:0000256" key="8">
    <source>
        <dbReference type="ARBA" id="ARBA00030473"/>
    </source>
</evidence>
<feature type="domain" description="Glycoside hydrolase family 65 N-terminal" evidence="12">
    <location>
        <begin position="74"/>
        <end position="339"/>
    </location>
</feature>
<dbReference type="InterPro" id="IPR005195">
    <property type="entry name" value="Glyco_hydro_65_M"/>
</dbReference>
<evidence type="ECO:0000256" key="5">
    <source>
        <dbReference type="ARBA" id="ARBA00022801"/>
    </source>
</evidence>
<keyword evidence="5" id="KW-0378">Hydrolase</keyword>
<dbReference type="Pfam" id="PF03636">
    <property type="entry name" value="Glyco_hydro_65N"/>
    <property type="match status" value="1"/>
</dbReference>
<reference evidence="13" key="2">
    <citation type="journal article" date="2023" name="IMA Fungus">
        <title>Comparative genomic study of the Penicillium genus elucidates a diverse pangenome and 15 lateral gene transfer events.</title>
        <authorList>
            <person name="Petersen C."/>
            <person name="Sorensen T."/>
            <person name="Nielsen M.R."/>
            <person name="Sondergaard T.E."/>
            <person name="Sorensen J.L."/>
            <person name="Fitzpatrick D.A."/>
            <person name="Frisvad J.C."/>
            <person name="Nielsen K.L."/>
        </authorList>
    </citation>
    <scope>NUCLEOTIDE SEQUENCE</scope>
    <source>
        <strain evidence="13">IBT 21472</strain>
    </source>
</reference>
<dbReference type="InterPro" id="IPR037018">
    <property type="entry name" value="GH65_N"/>
</dbReference>
<comment type="catalytic activity">
    <reaction evidence="1">
        <text>alpha,alpha-trehalose + H2O = alpha-D-glucose + beta-D-glucose</text>
        <dbReference type="Rhea" id="RHEA:32675"/>
        <dbReference type="ChEBI" id="CHEBI:15377"/>
        <dbReference type="ChEBI" id="CHEBI:15903"/>
        <dbReference type="ChEBI" id="CHEBI:16551"/>
        <dbReference type="ChEBI" id="CHEBI:17925"/>
        <dbReference type="EC" id="3.2.1.28"/>
    </reaction>
</comment>
<evidence type="ECO:0000256" key="9">
    <source>
        <dbReference type="ARBA" id="ARBA00031637"/>
    </source>
</evidence>
<dbReference type="GO" id="GO:0030246">
    <property type="term" value="F:carbohydrate binding"/>
    <property type="evidence" value="ECO:0007669"/>
    <property type="project" value="InterPro"/>
</dbReference>
<dbReference type="AlphaFoldDB" id="A0A9W9TZE5"/>
<feature type="non-terminal residue" evidence="13">
    <location>
        <position position="1086"/>
    </location>
</feature>
<dbReference type="Pfam" id="PF03632">
    <property type="entry name" value="Glyco_hydro_65m"/>
    <property type="match status" value="1"/>
</dbReference>
<accession>A0A9W9TZE5</accession>
<feature type="signal peptide" evidence="10">
    <location>
        <begin position="1"/>
        <end position="24"/>
    </location>
</feature>
<dbReference type="Gene3D" id="2.70.98.40">
    <property type="entry name" value="Glycoside hydrolase, family 65, N-terminal domain"/>
    <property type="match status" value="1"/>
</dbReference>
<keyword evidence="6" id="KW-0325">Glycoprotein</keyword>
<evidence type="ECO:0000256" key="10">
    <source>
        <dbReference type="SAM" id="SignalP"/>
    </source>
</evidence>
<dbReference type="PANTHER" id="PTHR11051:SF8">
    <property type="entry name" value="PROTEIN-GLUCOSYLGALACTOSYLHYDROXYLYSINE GLUCOSIDASE"/>
    <property type="match status" value="1"/>
</dbReference>
<feature type="domain" description="Glycoside hydrolase family 65 central catalytic" evidence="11">
    <location>
        <begin position="434"/>
        <end position="620"/>
    </location>
</feature>
<dbReference type="Gene3D" id="1.50.10.10">
    <property type="match status" value="1"/>
</dbReference>
<dbReference type="FunFam" id="2.70.98.40:FF:000004">
    <property type="entry name" value="Alpha,alpha-trehalose glucohydrolase TreA/Ath1"/>
    <property type="match status" value="1"/>
</dbReference>
<dbReference type="InterPro" id="IPR011013">
    <property type="entry name" value="Gal_mutarotase_sf_dom"/>
</dbReference>
<evidence type="ECO:0000313" key="14">
    <source>
        <dbReference type="Proteomes" id="UP001147746"/>
    </source>
</evidence>
<evidence type="ECO:0000256" key="4">
    <source>
        <dbReference type="ARBA" id="ARBA00022729"/>
    </source>
</evidence>
<evidence type="ECO:0000313" key="13">
    <source>
        <dbReference type="EMBL" id="KAJ5299238.1"/>
    </source>
</evidence>
<evidence type="ECO:0000256" key="3">
    <source>
        <dbReference type="ARBA" id="ARBA00012757"/>
    </source>
</evidence>
<gene>
    <name evidence="13" type="ORF">N7476_010795</name>
</gene>
<evidence type="ECO:0000256" key="2">
    <source>
        <dbReference type="ARBA" id="ARBA00006768"/>
    </source>
</evidence>
<dbReference type="PANTHER" id="PTHR11051">
    <property type="entry name" value="GLYCOSYL HYDROLASE-RELATED"/>
    <property type="match status" value="1"/>
</dbReference>
<dbReference type="EMBL" id="JAPZBO010000010">
    <property type="protein sequence ID" value="KAJ5299238.1"/>
    <property type="molecule type" value="Genomic_DNA"/>
</dbReference>
<dbReference type="GO" id="GO:0009277">
    <property type="term" value="C:fungal-type cell wall"/>
    <property type="evidence" value="ECO:0007669"/>
    <property type="project" value="TreeGrafter"/>
</dbReference>
<comment type="caution">
    <text evidence="13">The sequence shown here is derived from an EMBL/GenBank/DDBJ whole genome shotgun (WGS) entry which is preliminary data.</text>
</comment>
<keyword evidence="4 10" id="KW-0732">Signal</keyword>
<keyword evidence="14" id="KW-1185">Reference proteome</keyword>
<dbReference type="InterPro" id="IPR005196">
    <property type="entry name" value="Glyco_hydro_65_N"/>
</dbReference>
<organism evidence="13 14">
    <name type="scientific">Penicillium atrosanguineum</name>
    <dbReference type="NCBI Taxonomy" id="1132637"/>
    <lineage>
        <taxon>Eukaryota</taxon>
        <taxon>Fungi</taxon>
        <taxon>Dikarya</taxon>
        <taxon>Ascomycota</taxon>
        <taxon>Pezizomycotina</taxon>
        <taxon>Eurotiomycetes</taxon>
        <taxon>Eurotiomycetidae</taxon>
        <taxon>Eurotiales</taxon>
        <taxon>Aspergillaceae</taxon>
        <taxon>Penicillium</taxon>
    </lineage>
</organism>
<dbReference type="GO" id="GO:0005993">
    <property type="term" value="P:trehalose catabolic process"/>
    <property type="evidence" value="ECO:0007669"/>
    <property type="project" value="TreeGrafter"/>
</dbReference>
<evidence type="ECO:0000259" key="12">
    <source>
        <dbReference type="Pfam" id="PF03636"/>
    </source>
</evidence>
<evidence type="ECO:0000256" key="1">
    <source>
        <dbReference type="ARBA" id="ARBA00001576"/>
    </source>
</evidence>
<protein>
    <recommendedName>
        <fullName evidence="3">alpha,alpha-trehalase</fullName>
        <ecNumber evidence="3">3.2.1.28</ecNumber>
    </recommendedName>
    <alternativeName>
        <fullName evidence="8">Alpha,alpha-trehalase</fullName>
    </alternativeName>
    <alternativeName>
        <fullName evidence="9">Alpha,alpha-trehalose glucohydrolase</fullName>
    </alternativeName>
</protein>
<keyword evidence="7" id="KW-0326">Glycosidase</keyword>
<dbReference type="FunFam" id="1.50.10.10:FF:000032">
    <property type="entry name" value="Vacuolar acid trehalase"/>
    <property type="match status" value="1"/>
</dbReference>
<feature type="chain" id="PRO_5040866246" description="alpha,alpha-trehalase" evidence="10">
    <location>
        <begin position="25"/>
        <end position="1086"/>
    </location>
</feature>
<sequence length="1086" mass="118090">LICLEPLVWVALALLLCSSELVDGASTKSRVLKSIKRYGGPGPVGNFSSNVYQTGFDGVTWDEENWLLTTTNLEQGRMQSRGSVANGYFGINVASVGPFFEMDQQAEGGDVISGWPLFSRRQSFATIAGFFDYQPTTDEGNADWLWQYGGESVISGVPHWSGLVLDLGDNTFLDATVDNSTISNFSSTYDFKAGVLVWTYTWTPAGDKGSFQIIYRLFNNKLYINQAVVDMQVIPSADSNGTIVNVIDGTSAVRTDFVDSGEDDSAIFTAVRPNGIANVTAFIYTNLTGSANVDLSSRKVVSGKPYVGTNQSSIAQSVNVNFQAGKTVRVTKYVGAASTDAFADPQQVAKQAVTSAMTNGYLRSLRAHLLEWASVMPENSVDSYAFPENGSLPTDSHIIDSSVIAVANTYYLLQNTVGQNAIKQAGGAAVNVDSISVGGLTSDSYGGLVFWDADVWMQPGLTTSHPQAAERITNFRAEKYAMAQENVKTNYAGSQNKTQFSSSAAIYPWTSGRFGNCTSTGPCWDYEYHINGDIGLSLINRWVTSGDTQTFKDIHFSIYDSVATLYADLLVRNGSKWTLTNMTDPDEYANMVDAGGFTMPLIAETLRNTNSFRQQFGLEENSTWDQMADNVLVIRENDVTLEFTTMNGSAVVKQADVVLNTYPLDYTSNYSTQDSLNDLDYYANKQSPDGPAMTWAIFSIVANEVSPSGCSAYTYGLYSYLPYARPPFFQMSEQLIDNATTNGGTHPAFPFLTGHGGANQVALFGYLGLRLTPDDILHVDPNLPIQIPYLRYRTFFWRGWPIEAWSNYTHTTISRAIDTPPLNTADQRFANTTITVNSGSEDNITTYSLPTMGSIVLPNRQISSVNSINGNLAQCKPVLSTDSYEPGQFPISIVDGATSTKWQPSLAANMSAVTISLGNEAGSMVTGFYFDWAQAPPVNVTVLFHNQTINDPVMVYQSSTQNSSFQVVTSMNDVQISLPYDPKTTNLDMVAMPTSNTTNITLSSPVFAAQYASLLILGNQGLGAADLAANNGTGATVAEWGIIGQSQASQANSSQNVQRRINARVAATMADQGSFMKRRRQFVPQN</sequence>
<evidence type="ECO:0000259" key="11">
    <source>
        <dbReference type="Pfam" id="PF03632"/>
    </source>
</evidence>
<dbReference type="GO" id="GO:0004555">
    <property type="term" value="F:alpha,alpha-trehalase activity"/>
    <property type="evidence" value="ECO:0007669"/>
    <property type="project" value="UniProtKB-EC"/>
</dbReference>
<dbReference type="SUPFAM" id="SSF48208">
    <property type="entry name" value="Six-hairpin glycosidases"/>
    <property type="match status" value="1"/>
</dbReference>
<name>A0A9W9TZE5_9EURO</name>
<comment type="similarity">
    <text evidence="2">Belongs to the glycosyl hydrolase 65 family.</text>
</comment>
<dbReference type="InterPro" id="IPR008928">
    <property type="entry name" value="6-hairpin_glycosidase_sf"/>
</dbReference>